<dbReference type="Gramene" id="EFJ08533">
    <property type="protein sequence ID" value="EFJ08533"/>
    <property type="gene ID" value="SELMODRAFT_428872"/>
</dbReference>
<accession>D8T4A0</accession>
<evidence type="ECO:0008006" key="4">
    <source>
        <dbReference type="Google" id="ProtNLM"/>
    </source>
</evidence>
<dbReference type="InParanoid" id="D8T4A0"/>
<gene>
    <name evidence="2" type="ORF">SELMODRAFT_428872</name>
</gene>
<sequence length="293" mass="32296">MTDQVWISRDDGTTWKECESKFLSERILAAKSSGTTKFAFFSGCLALTVVDLKKMTVSKTWGRKPSKIKISKSESSSTPESGSKPDSSSTPDSMAATSPDSMDASSPDSIDASSQRILLNSVPVWHHSALQLVPVPGECSEGSKLTGKQWLDWLVDNKLAEFLEKVHGGSDMKLNPYVVTPGEREKHPIYSKFCEAFYNPERGTEMGSIGIGFHGTPEVNIDSILRNGFSKSCHADFYFARSAVFARDYCRRGHQLSRVVIVLDIQSKTKDGNICVVPCGTPHYLLPIATFWI</sequence>
<reference evidence="2 3" key="1">
    <citation type="journal article" date="2011" name="Science">
        <title>The Selaginella genome identifies genetic changes associated with the evolution of vascular plants.</title>
        <authorList>
            <person name="Banks J.A."/>
            <person name="Nishiyama T."/>
            <person name="Hasebe M."/>
            <person name="Bowman J.L."/>
            <person name="Gribskov M."/>
            <person name="dePamphilis C."/>
            <person name="Albert V.A."/>
            <person name="Aono N."/>
            <person name="Aoyama T."/>
            <person name="Ambrose B.A."/>
            <person name="Ashton N.W."/>
            <person name="Axtell M.J."/>
            <person name="Barker E."/>
            <person name="Barker M.S."/>
            <person name="Bennetzen J.L."/>
            <person name="Bonawitz N.D."/>
            <person name="Chapple C."/>
            <person name="Cheng C."/>
            <person name="Correa L.G."/>
            <person name="Dacre M."/>
            <person name="DeBarry J."/>
            <person name="Dreyer I."/>
            <person name="Elias M."/>
            <person name="Engstrom E.M."/>
            <person name="Estelle M."/>
            <person name="Feng L."/>
            <person name="Finet C."/>
            <person name="Floyd S.K."/>
            <person name="Frommer W.B."/>
            <person name="Fujita T."/>
            <person name="Gramzow L."/>
            <person name="Gutensohn M."/>
            <person name="Harholt J."/>
            <person name="Hattori M."/>
            <person name="Heyl A."/>
            <person name="Hirai T."/>
            <person name="Hiwatashi Y."/>
            <person name="Ishikawa M."/>
            <person name="Iwata M."/>
            <person name="Karol K.G."/>
            <person name="Koehler B."/>
            <person name="Kolukisaoglu U."/>
            <person name="Kubo M."/>
            <person name="Kurata T."/>
            <person name="Lalonde S."/>
            <person name="Li K."/>
            <person name="Li Y."/>
            <person name="Litt A."/>
            <person name="Lyons E."/>
            <person name="Manning G."/>
            <person name="Maruyama T."/>
            <person name="Michael T.P."/>
            <person name="Mikami K."/>
            <person name="Miyazaki S."/>
            <person name="Morinaga S."/>
            <person name="Murata T."/>
            <person name="Mueller-Roeber B."/>
            <person name="Nelson D.R."/>
            <person name="Obara M."/>
            <person name="Oguri Y."/>
            <person name="Olmstead R.G."/>
            <person name="Onodera N."/>
            <person name="Petersen B.L."/>
            <person name="Pils B."/>
            <person name="Prigge M."/>
            <person name="Rensing S.A."/>
            <person name="Riano-Pachon D.M."/>
            <person name="Roberts A.W."/>
            <person name="Sato Y."/>
            <person name="Scheller H.V."/>
            <person name="Schulz B."/>
            <person name="Schulz C."/>
            <person name="Shakirov E.V."/>
            <person name="Shibagaki N."/>
            <person name="Shinohara N."/>
            <person name="Shippen D.E."/>
            <person name="Soerensen I."/>
            <person name="Sotooka R."/>
            <person name="Sugimoto N."/>
            <person name="Sugita M."/>
            <person name="Sumikawa N."/>
            <person name="Tanurdzic M."/>
            <person name="Theissen G."/>
            <person name="Ulvskov P."/>
            <person name="Wakazuki S."/>
            <person name="Weng J.K."/>
            <person name="Willats W.W."/>
            <person name="Wipf D."/>
            <person name="Wolf P.G."/>
            <person name="Yang L."/>
            <person name="Zimmer A.D."/>
            <person name="Zhu Q."/>
            <person name="Mitros T."/>
            <person name="Hellsten U."/>
            <person name="Loque D."/>
            <person name="Otillar R."/>
            <person name="Salamov A."/>
            <person name="Schmutz J."/>
            <person name="Shapiro H."/>
            <person name="Lindquist E."/>
            <person name="Lucas S."/>
            <person name="Rokhsar D."/>
            <person name="Grigoriev I.V."/>
        </authorList>
    </citation>
    <scope>NUCLEOTIDE SEQUENCE [LARGE SCALE GENOMIC DNA]</scope>
</reference>
<dbReference type="KEGG" id="smo:SELMODRAFT_428872"/>
<evidence type="ECO:0000313" key="2">
    <source>
        <dbReference type="EMBL" id="EFJ08533.1"/>
    </source>
</evidence>
<dbReference type="Proteomes" id="UP000001514">
    <property type="component" value="Unassembled WGS sequence"/>
</dbReference>
<organism evidence="3">
    <name type="scientific">Selaginella moellendorffii</name>
    <name type="common">Spikemoss</name>
    <dbReference type="NCBI Taxonomy" id="88036"/>
    <lineage>
        <taxon>Eukaryota</taxon>
        <taxon>Viridiplantae</taxon>
        <taxon>Streptophyta</taxon>
        <taxon>Embryophyta</taxon>
        <taxon>Tracheophyta</taxon>
        <taxon>Lycopodiopsida</taxon>
        <taxon>Selaginellales</taxon>
        <taxon>Selaginellaceae</taxon>
        <taxon>Selaginella</taxon>
    </lineage>
</organism>
<feature type="region of interest" description="Disordered" evidence="1">
    <location>
        <begin position="68"/>
        <end position="109"/>
    </location>
</feature>
<keyword evidence="3" id="KW-1185">Reference proteome</keyword>
<dbReference type="SUPFAM" id="SSF56399">
    <property type="entry name" value="ADP-ribosylation"/>
    <property type="match status" value="1"/>
</dbReference>
<name>D8T4A0_SELML</name>
<protein>
    <recommendedName>
        <fullName evidence="4">PARP catalytic domain-containing protein</fullName>
    </recommendedName>
</protein>
<feature type="compositionally biased region" description="Low complexity" evidence="1">
    <location>
        <begin position="73"/>
        <end position="109"/>
    </location>
</feature>
<dbReference type="HOGENOM" id="CLU_964430_0_0_1"/>
<proteinExistence type="predicted"/>
<dbReference type="AlphaFoldDB" id="D8T4A0"/>
<dbReference type="EMBL" id="GL377673">
    <property type="protein sequence ID" value="EFJ08533.1"/>
    <property type="molecule type" value="Genomic_DNA"/>
</dbReference>
<evidence type="ECO:0000256" key="1">
    <source>
        <dbReference type="SAM" id="MobiDB-lite"/>
    </source>
</evidence>
<evidence type="ECO:0000313" key="3">
    <source>
        <dbReference type="Proteomes" id="UP000001514"/>
    </source>
</evidence>